<dbReference type="Pfam" id="PF01735">
    <property type="entry name" value="PLA2_B"/>
    <property type="match status" value="2"/>
</dbReference>
<dbReference type="PROSITE" id="PS50004">
    <property type="entry name" value="C2"/>
    <property type="match status" value="2"/>
</dbReference>
<reference evidence="16 17" key="2">
    <citation type="submission" date="2019-04" db="EMBL/GenBank/DDBJ databases">
        <title>The genome sequence of big-headed turtle.</title>
        <authorList>
            <person name="Gong S."/>
        </authorList>
    </citation>
    <scope>NUCLEOTIDE SEQUENCE [LARGE SCALE GENOMIC DNA]</scope>
    <source>
        <strain evidence="16">DO16091913</strain>
        <tissue evidence="16">Muscle</tissue>
    </source>
</reference>
<protein>
    <recommendedName>
        <fullName evidence="4 13">Phospholipase A2</fullName>
        <ecNumber evidence="4 13">3.1.1.4</ecNumber>
    </recommendedName>
</protein>
<evidence type="ECO:0000256" key="13">
    <source>
        <dbReference type="RuleBase" id="RU362102"/>
    </source>
</evidence>
<dbReference type="GO" id="GO:0047498">
    <property type="term" value="F:calcium-dependent phospholipase A2 activity"/>
    <property type="evidence" value="ECO:0007669"/>
    <property type="project" value="TreeGrafter"/>
</dbReference>
<feature type="domain" description="C2" evidence="14">
    <location>
        <begin position="1"/>
        <end position="113"/>
    </location>
</feature>
<dbReference type="Gene3D" id="2.60.40.150">
    <property type="entry name" value="C2 domain"/>
    <property type="match status" value="2"/>
</dbReference>
<dbReference type="InterPro" id="IPR040723">
    <property type="entry name" value="cPLA2_C2"/>
</dbReference>
<comment type="catalytic activity">
    <reaction evidence="13">
        <text>a 1,2-diacyl-sn-glycero-3-phosphocholine + H2O = a 1-acyl-sn-glycero-3-phosphocholine + a fatty acid + H(+)</text>
        <dbReference type="Rhea" id="RHEA:15801"/>
        <dbReference type="ChEBI" id="CHEBI:15377"/>
        <dbReference type="ChEBI" id="CHEBI:15378"/>
        <dbReference type="ChEBI" id="CHEBI:28868"/>
        <dbReference type="ChEBI" id="CHEBI:57643"/>
        <dbReference type="ChEBI" id="CHEBI:58168"/>
        <dbReference type="EC" id="3.1.1.4"/>
    </reaction>
</comment>
<evidence type="ECO:0000256" key="9">
    <source>
        <dbReference type="ARBA" id="ARBA00022963"/>
    </source>
</evidence>
<dbReference type="InterPro" id="IPR041847">
    <property type="entry name" value="C2_cPLA2"/>
</dbReference>
<dbReference type="SUPFAM" id="SSF49562">
    <property type="entry name" value="C2 domain (Calcium/lipid-binding domain, CaLB)"/>
    <property type="match status" value="2"/>
</dbReference>
<dbReference type="InterPro" id="IPR002642">
    <property type="entry name" value="LysoPLipase_cat_dom"/>
</dbReference>
<keyword evidence="9 12" id="KW-0442">Lipid degradation</keyword>
<dbReference type="GO" id="GO:0016020">
    <property type="term" value="C:membrane"/>
    <property type="evidence" value="ECO:0007669"/>
    <property type="project" value="UniProtKB-SubCell"/>
</dbReference>
<name>A0A4D9F3S6_9SAUR</name>
<dbReference type="SUPFAM" id="SSF52151">
    <property type="entry name" value="FabD/lysophospholipase-like"/>
    <property type="match status" value="2"/>
</dbReference>
<feature type="domain" description="C2" evidence="14">
    <location>
        <begin position="475"/>
        <end position="597"/>
    </location>
</feature>
<keyword evidence="17" id="KW-1185">Reference proteome</keyword>
<evidence type="ECO:0000256" key="1">
    <source>
        <dbReference type="ARBA" id="ARBA00001913"/>
    </source>
</evidence>
<organism evidence="16 17">
    <name type="scientific">Platysternon megacephalum</name>
    <name type="common">big-headed turtle</name>
    <dbReference type="NCBI Taxonomy" id="55544"/>
    <lineage>
        <taxon>Eukaryota</taxon>
        <taxon>Metazoa</taxon>
        <taxon>Chordata</taxon>
        <taxon>Craniata</taxon>
        <taxon>Vertebrata</taxon>
        <taxon>Euteleostomi</taxon>
        <taxon>Archelosauria</taxon>
        <taxon>Testudinata</taxon>
        <taxon>Testudines</taxon>
        <taxon>Cryptodira</taxon>
        <taxon>Durocryptodira</taxon>
        <taxon>Testudinoidea</taxon>
        <taxon>Platysternidae</taxon>
        <taxon>Platysternon</taxon>
    </lineage>
</organism>
<dbReference type="GO" id="GO:0005829">
    <property type="term" value="C:cytosol"/>
    <property type="evidence" value="ECO:0007669"/>
    <property type="project" value="UniProtKB-SubCell"/>
</dbReference>
<dbReference type="FunFam" id="3.40.1090.10:FF:000002">
    <property type="entry name" value="Phospholipase A2"/>
    <property type="match status" value="1"/>
</dbReference>
<evidence type="ECO:0000256" key="5">
    <source>
        <dbReference type="ARBA" id="ARBA00022490"/>
    </source>
</evidence>
<dbReference type="PROSITE" id="PS51210">
    <property type="entry name" value="PLA2C"/>
    <property type="match status" value="2"/>
</dbReference>
<dbReference type="SMART" id="SM00022">
    <property type="entry name" value="PLAc"/>
    <property type="match status" value="1"/>
</dbReference>
<comment type="cofactor">
    <cofactor evidence="1">
        <name>Ca(2+)</name>
        <dbReference type="ChEBI" id="CHEBI:29108"/>
    </cofactor>
</comment>
<accession>A0A4D9F3S6</accession>
<dbReference type="Gene3D" id="3.40.1090.10">
    <property type="entry name" value="Cytosolic phospholipase A2 catalytic domain"/>
    <property type="match status" value="2"/>
</dbReference>
<evidence type="ECO:0000313" key="17">
    <source>
        <dbReference type="Proteomes" id="UP000297703"/>
    </source>
</evidence>
<reference evidence="16 17" key="1">
    <citation type="submission" date="2019-04" db="EMBL/GenBank/DDBJ databases">
        <title>Draft genome of the big-headed turtle Platysternon megacephalum.</title>
        <authorList>
            <person name="Gong S."/>
        </authorList>
    </citation>
    <scope>NUCLEOTIDE SEQUENCE [LARGE SCALE GENOMIC DNA]</scope>
    <source>
        <strain evidence="16">DO16091913</strain>
        <tissue evidence="16">Muscle</tissue>
    </source>
</reference>
<dbReference type="CDD" id="cd04036">
    <property type="entry name" value="C2_cPLA2"/>
    <property type="match status" value="1"/>
</dbReference>
<feature type="domain" description="PLA2c" evidence="15">
    <location>
        <begin position="158"/>
        <end position="470"/>
    </location>
</feature>
<dbReference type="InterPro" id="IPR035892">
    <property type="entry name" value="C2_domain_sf"/>
</dbReference>
<gene>
    <name evidence="16" type="ORF">DR999_PMT01425</name>
</gene>
<dbReference type="Proteomes" id="UP000297703">
    <property type="component" value="Unassembled WGS sequence"/>
</dbReference>
<evidence type="ECO:0000256" key="6">
    <source>
        <dbReference type="ARBA" id="ARBA00022723"/>
    </source>
</evidence>
<dbReference type="Pfam" id="PF00168">
    <property type="entry name" value="C2"/>
    <property type="match status" value="2"/>
</dbReference>
<comment type="domain">
    <text evidence="13">The N-terminal C2 domain associates with lipid membranes upon calcium binding.</text>
</comment>
<comment type="subcellular location">
    <subcellularLocation>
        <location evidence="3">Cytoplasm</location>
        <location evidence="3">Cytosol</location>
    </subcellularLocation>
    <subcellularLocation>
        <location evidence="2">Membrane</location>
        <topology evidence="2">Peripheral membrane protein</topology>
    </subcellularLocation>
</comment>
<dbReference type="PANTHER" id="PTHR10728">
    <property type="entry name" value="CYTOSOLIC PHOSPHOLIPASE A2"/>
    <property type="match status" value="1"/>
</dbReference>
<proteinExistence type="predicted"/>
<evidence type="ECO:0000256" key="2">
    <source>
        <dbReference type="ARBA" id="ARBA00004170"/>
    </source>
</evidence>
<dbReference type="InterPro" id="IPR016035">
    <property type="entry name" value="Acyl_Trfase/lysoPLipase"/>
</dbReference>
<evidence type="ECO:0000259" key="15">
    <source>
        <dbReference type="PROSITE" id="PS51210"/>
    </source>
</evidence>
<dbReference type="GO" id="GO:0005544">
    <property type="term" value="F:calcium-dependent phospholipid binding"/>
    <property type="evidence" value="ECO:0007669"/>
    <property type="project" value="TreeGrafter"/>
</dbReference>
<keyword evidence="7 12" id="KW-0378">Hydrolase</keyword>
<evidence type="ECO:0000256" key="4">
    <source>
        <dbReference type="ARBA" id="ARBA00013278"/>
    </source>
</evidence>
<dbReference type="OrthoDB" id="419768at2759"/>
<comment type="caution">
    <text evidence="16">The sequence shown here is derived from an EMBL/GenBank/DDBJ whole genome shotgun (WGS) entry which is preliminary data.</text>
</comment>
<dbReference type="InterPro" id="IPR000008">
    <property type="entry name" value="C2_dom"/>
</dbReference>
<evidence type="ECO:0000256" key="3">
    <source>
        <dbReference type="ARBA" id="ARBA00004514"/>
    </source>
</evidence>
<dbReference type="SMART" id="SM00239">
    <property type="entry name" value="C2"/>
    <property type="match status" value="2"/>
</dbReference>
<keyword evidence="11" id="KW-0472">Membrane</keyword>
<dbReference type="CDD" id="cd07201">
    <property type="entry name" value="cPLA2_Grp-IVB-IVD-IVE-IVF"/>
    <property type="match status" value="1"/>
</dbReference>
<evidence type="ECO:0000256" key="10">
    <source>
        <dbReference type="ARBA" id="ARBA00023098"/>
    </source>
</evidence>
<dbReference type="STRING" id="55544.A0A4D9F3S6"/>
<keyword evidence="10 12" id="KW-0443">Lipid metabolism</keyword>
<keyword evidence="6 13" id="KW-0479">Metal-binding</keyword>
<evidence type="ECO:0000256" key="8">
    <source>
        <dbReference type="ARBA" id="ARBA00022837"/>
    </source>
</evidence>
<dbReference type="FunFam" id="2.60.40.150:FF:000030">
    <property type="entry name" value="Phospholipase A2"/>
    <property type="match status" value="2"/>
</dbReference>
<evidence type="ECO:0000313" key="16">
    <source>
        <dbReference type="EMBL" id="TFK15133.1"/>
    </source>
</evidence>
<keyword evidence="8 13" id="KW-0106">Calcium</keyword>
<dbReference type="EMBL" id="QXTE01000006">
    <property type="protein sequence ID" value="TFK15133.1"/>
    <property type="molecule type" value="Genomic_DNA"/>
</dbReference>
<evidence type="ECO:0000256" key="7">
    <source>
        <dbReference type="ARBA" id="ARBA00022801"/>
    </source>
</evidence>
<sequence>MVLVAGDQDKYDVLQMSYVNHRRIHRKEVSAANCYVSLWLPTSSKEEAKTKTILNSSEPEWNETFYFRIQNQVKNILELRICDEDPLTKDDLLFTVLFDVAEVRPGETVHATFTLNSERKEELEVEFIMEEILCFQHDLKVLLAADSPPLPRGKKVNDFKLSDQQQAVNQGQNPLPLYLALNVKENHTPTIDFKEWCEFSPYEVGFLKYGAFIRSEDFGSEYFMGQLMKKNPESRICYLEGLWSNIFAVNLLDVWNALSSSDEFWQQRIQDKIKNIDCQLDLFPIQLTPSEDDLCLVDTAYFINTSCPLLLRKERNVGIILSFDYSLSTAFESMEQTGKYCSELGIPFPKIMLSEEDKNPKECYMFVDEENLKAPIVIHFPLVNDTFRKFKVPGMPERNTVEDCRRRWALRDCDPQGLSPSDLRLGIKEMSCKDCKSPSGITAGCAGHSTQVPSLTADLYATGSAMGSNSSSNQGLSSIPGQKMRQREETSINLLHVKIIRMRNLRKADLLSQSDCYVELWLPTASTQRVRTKTIKNCKNPVWNETFCYRIDSRVKNMLELKVCDEDRFSKDDELCTVLFDVAKLQVGYKGRVKFVLNPQEQEELEVEFILQNLLDCPENIITNGVLVSREVSCLEVNGQAKKLKQQSTKEELTLTVKGSYEETQKISLDADSSLRNRNSIVFHCVKNNQTKLDVTLPKKMHDCVQTSDKEESLPLPLNSLPLQKKTTIARDKTFDLHVKAKDWRKDMDVRFGFDLCTEEQDFLCKRKKYVAAAVKKVLQLKEDLQDHEVPVVAITTTGGGTRSLTAMYGSLLGLQKLNILDSVSYMTGLSGTTWTMANLYQDANWSQKYLEEAINKARKQVTKCKIKGLTLDRLKYYYNELKERRQQGHNTSFIDLWGLMVEYMLHDEKDNHKLSDQRQAMNEGQNPLPIYMAINLKNSYSAQDFREWLEFTPYEVGFWKYGAFIRSEDFGSEFFMGRLMKKFPESRICYMEGMWSGIFSLDVMYFWNVAFDSEDFWYRWTRDRVKDIEEDPVLHIKPHETETRLLTPAGALSTAFRDVLTGRPTIAEFPNFLRGFQMHNEYLENEHFSTWKDTVLDTYPNKLIETAQHPLSLADTGFFINTSYPPLLIPQRKVDVILHLNYSGGSQTLPLDLIAKYFSEQGIPFPRIEMSEEDRKNLKECYLFEDAESPRAPIVLFFPLVNDTFKKYKAPGVERSPTEMEEGKVDVSTPLSPYTTRELSFSEENFDNLVKMTDYNILNNENLIVQALRTAVERRKQQAPIYYKGALIQ</sequence>
<evidence type="ECO:0000259" key="14">
    <source>
        <dbReference type="PROSITE" id="PS50004"/>
    </source>
</evidence>
<keyword evidence="5 13" id="KW-0963">Cytoplasm</keyword>
<evidence type="ECO:0000256" key="12">
    <source>
        <dbReference type="PROSITE-ProRule" id="PRU00555"/>
    </source>
</evidence>
<feature type="domain" description="PLA2c" evidence="15">
    <location>
        <begin position="742"/>
        <end position="1290"/>
    </location>
</feature>
<evidence type="ECO:0000256" key="11">
    <source>
        <dbReference type="ARBA" id="ARBA00023136"/>
    </source>
</evidence>
<dbReference type="Pfam" id="PF18695">
    <property type="entry name" value="cPLA2_C2"/>
    <property type="match status" value="1"/>
</dbReference>
<dbReference type="PANTHER" id="PTHR10728:SF24">
    <property type="entry name" value="CYTOSOLIC PHOSPHOLIPASE A2 EPSILON"/>
    <property type="match status" value="1"/>
</dbReference>
<dbReference type="GO" id="GO:0046475">
    <property type="term" value="P:glycerophospholipid catabolic process"/>
    <property type="evidence" value="ECO:0007669"/>
    <property type="project" value="TreeGrafter"/>
</dbReference>
<dbReference type="EC" id="3.1.1.4" evidence="4 13"/>
<dbReference type="GO" id="GO:0005509">
    <property type="term" value="F:calcium ion binding"/>
    <property type="evidence" value="ECO:0007669"/>
    <property type="project" value="InterPro"/>
</dbReference>